<dbReference type="Gene3D" id="3.40.50.150">
    <property type="entry name" value="Vaccinia Virus protein VP39"/>
    <property type="match status" value="2"/>
</dbReference>
<dbReference type="GO" id="GO:0006298">
    <property type="term" value="P:mismatch repair"/>
    <property type="evidence" value="ECO:0007669"/>
    <property type="project" value="TreeGrafter"/>
</dbReference>
<dbReference type="GO" id="GO:0032259">
    <property type="term" value="P:methylation"/>
    <property type="evidence" value="ECO:0007669"/>
    <property type="project" value="UniProtKB-KW"/>
</dbReference>
<organism evidence="6">
    <name type="scientific">mine drainage metagenome</name>
    <dbReference type="NCBI Taxonomy" id="410659"/>
    <lineage>
        <taxon>unclassified sequences</taxon>
        <taxon>metagenomes</taxon>
        <taxon>ecological metagenomes</taxon>
    </lineage>
</organism>
<dbReference type="Pfam" id="PF02086">
    <property type="entry name" value="MethyltransfD12"/>
    <property type="match status" value="2"/>
</dbReference>
<protein>
    <recommendedName>
        <fullName evidence="1">site-specific DNA-methyltransferase (adenine-specific)</fullName>
        <ecNumber evidence="1">2.1.1.72</ecNumber>
    </recommendedName>
</protein>
<accession>E6QMZ8</accession>
<dbReference type="PROSITE" id="PS00092">
    <property type="entry name" value="N6_MTASE"/>
    <property type="match status" value="1"/>
</dbReference>
<sequence length="294" mass="32603">MTPSPLPSRPVLRYFGSKWRLAPAILQHFPQHTTYVEPFGGGASVLLRKPRAPVEIYNDTNSDVVNLMRVLRDPIASQRLRELCILTPFAADELAAAFGDDSADLIERARLLLVRSWFGLGHDTATSGRKQYSALNTRITEHRGSYAAFWANWPEQVPAFVERLSGVIIENKDALDVISRFDSKTTLIYADPPYVSQTRGAGGYEHEMTDGQHVALAEVLCVADGFVVLSGYACELYDTLYRDWTRVEIDARAHNLGKSDTARKEVLWMNAACASALPLGQQDLFSVLSTSVSP</sequence>
<evidence type="ECO:0000313" key="6">
    <source>
        <dbReference type="EMBL" id="CBI08619.1"/>
    </source>
</evidence>
<dbReference type="PANTHER" id="PTHR30481:SF4">
    <property type="entry name" value="SITE-SPECIFIC DNA-METHYLTRANSFERASE (ADENINE-SPECIFIC)"/>
    <property type="match status" value="1"/>
</dbReference>
<evidence type="ECO:0000256" key="3">
    <source>
        <dbReference type="ARBA" id="ARBA00022679"/>
    </source>
</evidence>
<comment type="caution">
    <text evidence="6">The sequence shown here is derived from an EMBL/GenBank/DDBJ whole genome shotgun (WGS) entry which is preliminary data.</text>
</comment>
<proteinExistence type="predicted"/>
<dbReference type="SUPFAM" id="SSF53335">
    <property type="entry name" value="S-adenosyl-L-methionine-dependent methyltransferases"/>
    <property type="match status" value="1"/>
</dbReference>
<keyword evidence="3 6" id="KW-0808">Transferase</keyword>
<dbReference type="EC" id="2.1.1.72" evidence="1"/>
<name>E6QMZ8_9ZZZZ</name>
<dbReference type="PANTHER" id="PTHR30481">
    <property type="entry name" value="DNA ADENINE METHYLASE"/>
    <property type="match status" value="1"/>
</dbReference>
<gene>
    <name evidence="6" type="ORF">CARN6_2102</name>
</gene>
<evidence type="ECO:0000256" key="2">
    <source>
        <dbReference type="ARBA" id="ARBA00022603"/>
    </source>
</evidence>
<dbReference type="PRINTS" id="PR00505">
    <property type="entry name" value="D12N6MTFRASE"/>
</dbReference>
<dbReference type="AlphaFoldDB" id="E6QMZ8"/>
<dbReference type="GO" id="GO:0043565">
    <property type="term" value="F:sequence-specific DNA binding"/>
    <property type="evidence" value="ECO:0007669"/>
    <property type="project" value="TreeGrafter"/>
</dbReference>
<reference evidence="6" key="1">
    <citation type="submission" date="2009-10" db="EMBL/GenBank/DDBJ databases">
        <title>Diversity of trophic interactions inside an arsenic-rich microbial ecosystem.</title>
        <authorList>
            <person name="Bertin P.N."/>
            <person name="Heinrich-Salmeron A."/>
            <person name="Pelletier E."/>
            <person name="Goulhen-Chollet F."/>
            <person name="Arsene-Ploetze F."/>
            <person name="Gallien S."/>
            <person name="Calteau A."/>
            <person name="Vallenet D."/>
            <person name="Casiot C."/>
            <person name="Chane-Woon-Ming B."/>
            <person name="Giloteaux L."/>
            <person name="Barakat M."/>
            <person name="Bonnefoy V."/>
            <person name="Bruneel O."/>
            <person name="Chandler M."/>
            <person name="Cleiss J."/>
            <person name="Duran R."/>
            <person name="Elbaz-Poulichet F."/>
            <person name="Fonknechten N."/>
            <person name="Lauga B."/>
            <person name="Mornico D."/>
            <person name="Ortet P."/>
            <person name="Schaeffer C."/>
            <person name="Siguier P."/>
            <person name="Alexander Thil Smith A."/>
            <person name="Van Dorsselaer A."/>
            <person name="Weissenbach J."/>
            <person name="Medigue C."/>
            <person name="Le Paslier D."/>
        </authorList>
    </citation>
    <scope>NUCLEOTIDE SEQUENCE</scope>
</reference>
<dbReference type="PIRSF" id="PIRSF000398">
    <property type="entry name" value="M_m6A_EcoRV"/>
    <property type="match status" value="1"/>
</dbReference>
<dbReference type="EMBL" id="CABQ01000242">
    <property type="protein sequence ID" value="CBI08619.1"/>
    <property type="molecule type" value="Genomic_DNA"/>
</dbReference>
<keyword evidence="4" id="KW-0949">S-adenosyl-L-methionine</keyword>
<comment type="catalytic activity">
    <reaction evidence="5">
        <text>a 2'-deoxyadenosine in DNA + S-adenosyl-L-methionine = an N(6)-methyl-2'-deoxyadenosine in DNA + S-adenosyl-L-homocysteine + H(+)</text>
        <dbReference type="Rhea" id="RHEA:15197"/>
        <dbReference type="Rhea" id="RHEA-COMP:12418"/>
        <dbReference type="Rhea" id="RHEA-COMP:12419"/>
        <dbReference type="ChEBI" id="CHEBI:15378"/>
        <dbReference type="ChEBI" id="CHEBI:57856"/>
        <dbReference type="ChEBI" id="CHEBI:59789"/>
        <dbReference type="ChEBI" id="CHEBI:90615"/>
        <dbReference type="ChEBI" id="CHEBI:90616"/>
        <dbReference type="EC" id="2.1.1.72"/>
    </reaction>
</comment>
<dbReference type="InterPro" id="IPR002052">
    <property type="entry name" value="DNA_methylase_N6_adenine_CS"/>
</dbReference>
<dbReference type="GO" id="GO:0009007">
    <property type="term" value="F:site-specific DNA-methyltransferase (adenine-specific) activity"/>
    <property type="evidence" value="ECO:0007669"/>
    <property type="project" value="UniProtKB-EC"/>
</dbReference>
<dbReference type="InterPro" id="IPR012263">
    <property type="entry name" value="M_m6A_EcoRV"/>
</dbReference>
<dbReference type="GO" id="GO:1904047">
    <property type="term" value="F:S-adenosyl-L-methionine binding"/>
    <property type="evidence" value="ECO:0007669"/>
    <property type="project" value="TreeGrafter"/>
</dbReference>
<dbReference type="InterPro" id="IPR029063">
    <property type="entry name" value="SAM-dependent_MTases_sf"/>
</dbReference>
<evidence type="ECO:0000256" key="1">
    <source>
        <dbReference type="ARBA" id="ARBA00011900"/>
    </source>
</evidence>
<evidence type="ECO:0000256" key="5">
    <source>
        <dbReference type="ARBA" id="ARBA00047942"/>
    </source>
</evidence>
<dbReference type="GO" id="GO:0009307">
    <property type="term" value="P:DNA restriction-modification system"/>
    <property type="evidence" value="ECO:0007669"/>
    <property type="project" value="InterPro"/>
</dbReference>
<dbReference type="InterPro" id="IPR012327">
    <property type="entry name" value="MeTrfase_D12"/>
</dbReference>
<evidence type="ECO:0000256" key="4">
    <source>
        <dbReference type="ARBA" id="ARBA00022691"/>
    </source>
</evidence>
<keyword evidence="2 6" id="KW-0489">Methyltransferase</keyword>